<dbReference type="SUPFAM" id="SSF55166">
    <property type="entry name" value="Hedgehog/DD-peptidase"/>
    <property type="match status" value="1"/>
</dbReference>
<feature type="domain" description="Peptidase M15C" evidence="1">
    <location>
        <begin position="85"/>
        <end position="144"/>
    </location>
</feature>
<dbReference type="InterPro" id="IPR009045">
    <property type="entry name" value="Zn_M74/Hedgehog-like"/>
</dbReference>
<name>A0ABT1QC96_9NOCA</name>
<evidence type="ECO:0000259" key="1">
    <source>
        <dbReference type="Pfam" id="PF13539"/>
    </source>
</evidence>
<evidence type="ECO:0000313" key="3">
    <source>
        <dbReference type="Proteomes" id="UP001524501"/>
    </source>
</evidence>
<dbReference type="Pfam" id="PF13539">
    <property type="entry name" value="Peptidase_M15_4"/>
    <property type="match status" value="1"/>
</dbReference>
<proteinExistence type="predicted"/>
<reference evidence="2 3" key="1">
    <citation type="submission" date="2022-07" db="EMBL/GenBank/DDBJ databases">
        <title>Degradation activity of malathion, p-nitrophenol and potential low-temperature adaptation strategy of Rhodococcus sp. FXJ9.536.</title>
        <authorList>
            <person name="Huang J."/>
            <person name="Huang Y."/>
        </authorList>
    </citation>
    <scope>NUCLEOTIDE SEQUENCE [LARGE SCALE GENOMIC DNA]</scope>
    <source>
        <strain evidence="2 3">FXJ9.536</strain>
    </source>
</reference>
<protein>
    <submittedName>
        <fullName evidence="2">M15 family metallopeptidase</fullName>
    </submittedName>
</protein>
<keyword evidence="3" id="KW-1185">Reference proteome</keyword>
<sequence>MSFRTAYGNAWSENGWRMCDRNECERIYIDGANNDYLAAMIVRSGPAEVVLRAWATWYHRNVEPLDRYQSGVGDDWGWSATNDVANSNHLSGTALDFNAVQYPWGARVMPRDRIAKVREGQKLFRGFVFWGADWARADEMHYQIGVREFDADGQPNRALAAFAAELVNGLHGILAPAAPAAPEYDDYVRAGFGQLVPRRS</sequence>
<evidence type="ECO:0000313" key="2">
    <source>
        <dbReference type="EMBL" id="MCQ4119894.1"/>
    </source>
</evidence>
<comment type="caution">
    <text evidence="2">The sequence shown here is derived from an EMBL/GenBank/DDBJ whole genome shotgun (WGS) entry which is preliminary data.</text>
</comment>
<dbReference type="EMBL" id="JANFQF010000008">
    <property type="protein sequence ID" value="MCQ4119894.1"/>
    <property type="molecule type" value="Genomic_DNA"/>
</dbReference>
<gene>
    <name evidence="2" type="ORF">NOF53_12045</name>
</gene>
<organism evidence="2 3">
    <name type="scientific">Rhodococcus tibetensis</name>
    <dbReference type="NCBI Taxonomy" id="2965064"/>
    <lineage>
        <taxon>Bacteria</taxon>
        <taxon>Bacillati</taxon>
        <taxon>Actinomycetota</taxon>
        <taxon>Actinomycetes</taxon>
        <taxon>Mycobacteriales</taxon>
        <taxon>Nocardiaceae</taxon>
        <taxon>Rhodococcus</taxon>
    </lineage>
</organism>
<dbReference type="RefSeq" id="WP_255968468.1">
    <property type="nucleotide sequence ID" value="NZ_JANFQF010000008.1"/>
</dbReference>
<dbReference type="Proteomes" id="UP001524501">
    <property type="component" value="Unassembled WGS sequence"/>
</dbReference>
<dbReference type="InterPro" id="IPR039561">
    <property type="entry name" value="Peptidase_M15C"/>
</dbReference>
<accession>A0ABT1QC96</accession>